<gene>
    <name evidence="1" type="ORF">F5891DRAFT_1190292</name>
</gene>
<organism evidence="1 2">
    <name type="scientific">Suillus fuscotomentosus</name>
    <dbReference type="NCBI Taxonomy" id="1912939"/>
    <lineage>
        <taxon>Eukaryota</taxon>
        <taxon>Fungi</taxon>
        <taxon>Dikarya</taxon>
        <taxon>Basidiomycota</taxon>
        <taxon>Agaricomycotina</taxon>
        <taxon>Agaricomycetes</taxon>
        <taxon>Agaricomycetidae</taxon>
        <taxon>Boletales</taxon>
        <taxon>Suillineae</taxon>
        <taxon>Suillaceae</taxon>
        <taxon>Suillus</taxon>
    </lineage>
</organism>
<accession>A0AAD4HJU4</accession>
<dbReference type="RefSeq" id="XP_041224387.1">
    <property type="nucleotide sequence ID" value="XM_041367273.1"/>
</dbReference>
<evidence type="ECO:0000313" key="2">
    <source>
        <dbReference type="Proteomes" id="UP001195769"/>
    </source>
</evidence>
<dbReference type="GeneID" id="64661571"/>
<dbReference type="AlphaFoldDB" id="A0AAD4HJU4"/>
<proteinExistence type="predicted"/>
<evidence type="ECO:0000313" key="1">
    <source>
        <dbReference type="EMBL" id="KAG1898811.1"/>
    </source>
</evidence>
<dbReference type="EMBL" id="JABBWK010000036">
    <property type="protein sequence ID" value="KAG1898811.1"/>
    <property type="molecule type" value="Genomic_DNA"/>
</dbReference>
<name>A0AAD4HJU4_9AGAM</name>
<sequence length="355" mass="39475">MSDKPRTDGSSPTCGILQVYLKKVAAEPISFSALQAFIEGKQRKQTPQVLTAINVLQLIIHQAPNLSSGSHSTESDSDEELAQIHTAIAPLLDSASPQELHQALAITQKLLLNTRSRCRELLKRNTLLETLASHGRKKLTANELALAVKEDTIKAHGHKYSMTHCLWIDTHLFPLCTCPNIDLSSKEHWLSPLSIEDGVKAELFLFIPETDHELMSHKNFGRSFAKGINSVRSEMVSDVKSCAGAIFTMSSDIFLAGYKRSTESKYHTLLVNTNDAYTKFAPILFPNPENPSSQTFLKTAWQACSDFESLDFRQEFTIFEVNPSQKNEGEDLGAVNYNSRHDSSSSCCCDLSPLW</sequence>
<keyword evidence="2" id="KW-1185">Reference proteome</keyword>
<dbReference type="Proteomes" id="UP001195769">
    <property type="component" value="Unassembled WGS sequence"/>
</dbReference>
<protein>
    <submittedName>
        <fullName evidence="1">Uncharacterized protein</fullName>
    </submittedName>
</protein>
<reference evidence="1" key="1">
    <citation type="journal article" date="2020" name="New Phytol.">
        <title>Comparative genomics reveals dynamic genome evolution in host specialist ectomycorrhizal fungi.</title>
        <authorList>
            <person name="Lofgren L.A."/>
            <person name="Nguyen N.H."/>
            <person name="Vilgalys R."/>
            <person name="Ruytinx J."/>
            <person name="Liao H.L."/>
            <person name="Branco S."/>
            <person name="Kuo A."/>
            <person name="LaButti K."/>
            <person name="Lipzen A."/>
            <person name="Andreopoulos W."/>
            <person name="Pangilinan J."/>
            <person name="Riley R."/>
            <person name="Hundley H."/>
            <person name="Na H."/>
            <person name="Barry K."/>
            <person name="Grigoriev I.V."/>
            <person name="Stajich J.E."/>
            <person name="Kennedy P.G."/>
        </authorList>
    </citation>
    <scope>NUCLEOTIDE SEQUENCE</scope>
    <source>
        <strain evidence="1">FC203</strain>
    </source>
</reference>
<comment type="caution">
    <text evidence="1">The sequence shown here is derived from an EMBL/GenBank/DDBJ whole genome shotgun (WGS) entry which is preliminary data.</text>
</comment>